<evidence type="ECO:0000256" key="2">
    <source>
        <dbReference type="ARBA" id="ARBA00022737"/>
    </source>
</evidence>
<feature type="repeat" description="WD" evidence="5">
    <location>
        <begin position="180"/>
        <end position="221"/>
    </location>
</feature>
<feature type="compositionally biased region" description="Basic residues" evidence="6">
    <location>
        <begin position="956"/>
        <end position="970"/>
    </location>
</feature>
<dbReference type="FunFam" id="2.130.10.10:FF:000997">
    <property type="entry name" value="AGAP002030-PA-like protein"/>
    <property type="match status" value="1"/>
</dbReference>
<evidence type="ECO:0000259" key="7">
    <source>
        <dbReference type="PROSITE" id="PS50014"/>
    </source>
</evidence>
<feature type="compositionally biased region" description="Acidic residues" evidence="6">
    <location>
        <begin position="1830"/>
        <end position="1846"/>
    </location>
</feature>
<feature type="compositionally biased region" description="Polar residues" evidence="6">
    <location>
        <begin position="1319"/>
        <end position="1328"/>
    </location>
</feature>
<dbReference type="Pfam" id="PF25313">
    <property type="entry name" value="BRWD_AD"/>
    <property type="match status" value="1"/>
</dbReference>
<dbReference type="SMART" id="SM00297">
    <property type="entry name" value="BROMO"/>
    <property type="match status" value="2"/>
</dbReference>
<feature type="compositionally biased region" description="Basic residues" evidence="6">
    <location>
        <begin position="910"/>
        <end position="924"/>
    </location>
</feature>
<dbReference type="InterPro" id="IPR036322">
    <property type="entry name" value="WD40_repeat_dom_sf"/>
</dbReference>
<dbReference type="SMART" id="SM00320">
    <property type="entry name" value="WD40"/>
    <property type="match status" value="8"/>
</dbReference>
<feature type="compositionally biased region" description="Acidic residues" evidence="6">
    <location>
        <begin position="1807"/>
        <end position="1821"/>
    </location>
</feature>
<proteinExistence type="predicted"/>
<accession>A0AAE1H0G7</accession>
<feature type="compositionally biased region" description="Acidic residues" evidence="6">
    <location>
        <begin position="1764"/>
        <end position="1780"/>
    </location>
</feature>
<feature type="region of interest" description="Disordered" evidence="6">
    <location>
        <begin position="665"/>
        <end position="744"/>
    </location>
</feature>
<dbReference type="PANTHER" id="PTHR16266:SF17">
    <property type="entry name" value="BRWD3"/>
    <property type="match status" value="1"/>
</dbReference>
<dbReference type="InterPro" id="IPR001487">
    <property type="entry name" value="Bromodomain"/>
</dbReference>
<dbReference type="Proteomes" id="UP001219518">
    <property type="component" value="Unassembled WGS sequence"/>
</dbReference>
<dbReference type="InterPro" id="IPR052060">
    <property type="entry name" value="Bromo_WD_repeat"/>
</dbReference>
<feature type="compositionally biased region" description="Polar residues" evidence="6">
    <location>
        <begin position="689"/>
        <end position="717"/>
    </location>
</feature>
<dbReference type="Pfam" id="PF25437">
    <property type="entry name" value="BRWD1_N"/>
    <property type="match status" value="1"/>
</dbReference>
<dbReference type="CDD" id="cd00200">
    <property type="entry name" value="WD40"/>
    <property type="match status" value="1"/>
</dbReference>
<dbReference type="PROSITE" id="PS50014">
    <property type="entry name" value="BROMODOMAIN_2"/>
    <property type="match status" value="2"/>
</dbReference>
<feature type="domain" description="Bromo" evidence="7">
    <location>
        <begin position="1219"/>
        <end position="1289"/>
    </location>
</feature>
<feature type="repeat" description="WD" evidence="5">
    <location>
        <begin position="222"/>
        <end position="253"/>
    </location>
</feature>
<feature type="repeat" description="WD" evidence="5">
    <location>
        <begin position="471"/>
        <end position="513"/>
    </location>
</feature>
<dbReference type="Pfam" id="PF00439">
    <property type="entry name" value="Bromodomain"/>
    <property type="match status" value="2"/>
</dbReference>
<sequence>MALSDSSSQGLETTELYFLIAKFLAAGPCRQAAEVLRRETGLHGLLPKRIDWEGEEHDQSFDELEKKYPHIGPQHLQKICSRIAPLLDKEFPPVVRNVSSLLGAGRQSLLRTAFHINRQWYSIREYTARLHQQPLLDPATFTRQHNIVKALFGREQSGPFTRKICAGPKLYDKFQLYRRTLGHLSAVYCVLFDRTGRYIITGADDYLVKIWSALDGRLLSTLRGASAEITDIAVNNENTLLAAGSCDRILRVWCMQYCSPVAVLTGHTGMITSVNFCPAVVNDIRYLVTTSTDGSVAFWSYLHQPGAQQGKQVKFTSRPIQYNERMRPGQAQMICASFSPGGMFLAAASGDHHVRVYLMEGDEGPHRILETEAHTDRVDSISWAHRELRFISGSKDGTANIWYYERQQWKSIKLLMSQKMPGEKETDEDNKLKLKVMMVCWDLTDRFVITAASDHTLKVWNSDTGVLVHVLLGHEDEVFVLESHPCDPHVLLSAAHDGNMFIWNIATGAPIKKFQNLIDGQGHGSIFDAKWSPDGTMIAATDSHGHIITYGLGTGGDKLQVLPKELFFHTDYRPLIRDANHFVLDEQTQMAPHLMPPPFLVDIDGNPYPPSQQRLVPGRENCPMDQLVPNITVSAGGHQEVMGNADPPEPRSHIDEMIAALAQRQNSVDEAGPSAGPSNGLQAGPSRTPARSSTPGGNASTPGHGSAGSNRNNTSPRQGGHHLIGMRRTGDVEGVRQSSGNWQRDNSVRWTKRVLIPSLSKNALRARRHHFAQLSAQELEQFKKEQRRRPVMITVTAQSRGSNKKMIRTGALRNGAVRGISNLRRSQRSNVGQMDDSDFENPENLDLGSQSSGNEDNEPAVVNNNRARIRRINSSSEEDVESIGSSSPASSSEYSDWIADQGASLEPPKRSRRKPVRASARARRAAASVEDSHSDDETDDSDEPVLEPDSEEERKKKPKPKPKPKPKKKMPPIPAALASIPAGTEIPEQYKPSEWLSQVVPKKSPYSPQMGDEVMFFKEGYQKYLEAVRAKNEYEIGPQCEPYEKFNLEEPQLAKVVGIKYEIRPPRLCCLKLCVLTPEGHMSRKFFTLKYHDMNDVIDFFVLNQTYQQAMERNFQEGDRFRSMINDDWWTGVVESKLEKESPFLSIRVQWDSQERELMSPWDLEPVDPNRLPEEVGGSVPVLPEEIEATLYQPSEEEWPNGGRQESTERILRGLEQVMGLSMAEVFLTPVDITSYPSYAYTIEYPIDLSLIKARFENNFYRRITAAQFDVRYLATNAEKFNEPHSSIVKSARIITELCLKIISSPYDIDVSEEYHQIQNGYHSSPSGSEEIDVDVDPNQPGPSGVNRSVRSTRAPKGQRKSTRQQALSIDPDDWRRQCIDLLELLWQQEDAEPFREPVNTEELPDYLQVVKTPMDLSTIRTKLLDGDHQNPQDYARDIRLIFSNSKNYNTNKHSRIYAMTCRLSSLFEDHMKKIIQDYKMTQIRSKTSLLKGKKRVAMITMSGTEESGGDNTRPTSRASSHPSSSSAVQPNEIENGDEDFDGDYDNDGNDNGVEDVEEDINAPGPSTRVIRVNGLSNGINMRRTSRGTSKKLNPLQSDESEEEENEEEGENEEEEEEEEAAPFRTARSSGTKRKQYESDNSYDPEPKSSKRRKTVSSRKSCSNPNSRTSFNDSDDTEASAYKPSTRSANGLAVSGKGKGKGKMPARVQRKQNGRNNTEHHDDDDSYSDDEDITHKKRSSANNRVNKKVKDESDSGSESSSNSSDDDAEETADSDESDESVDLHAPPSKSSRATRSQSNSFGLEKNSEDEDEDGSQEEDEDCKAVRNETDNSDYDDDKENEEEEDDVGHASRSRGRGRSSRGGKKSFNYNESDTEDSDLPKKSKLTGKQTKRPVRSATRNRRPMQDYASSDEDDVLNKSQSRRRKTSKPNYAEEESEEEPITTVSSRGRVRKVTEKARALYNKH</sequence>
<feature type="repeat" description="WD" evidence="5">
    <location>
        <begin position="264"/>
        <end position="300"/>
    </location>
</feature>
<feature type="compositionally biased region" description="Basic residues" evidence="6">
    <location>
        <begin position="1698"/>
        <end position="1713"/>
    </location>
</feature>
<evidence type="ECO:0000256" key="3">
    <source>
        <dbReference type="ARBA" id="ARBA00023117"/>
    </source>
</evidence>
<feature type="compositionally biased region" description="Basic residues" evidence="6">
    <location>
        <begin position="1882"/>
        <end position="1902"/>
    </location>
</feature>
<feature type="repeat" description="WD" evidence="5">
    <location>
        <begin position="371"/>
        <end position="402"/>
    </location>
</feature>
<dbReference type="FunFam" id="1.20.920.10:FF:000044">
    <property type="entry name" value="Bromodomain and WD repeat domain-containing 1"/>
    <property type="match status" value="1"/>
</dbReference>
<dbReference type="InterPro" id="IPR019775">
    <property type="entry name" value="WD40_repeat_CS"/>
</dbReference>
<dbReference type="PROSITE" id="PS50294">
    <property type="entry name" value="WD_REPEATS_REGION"/>
    <property type="match status" value="4"/>
</dbReference>
<feature type="compositionally biased region" description="Acidic residues" evidence="6">
    <location>
        <begin position="1599"/>
        <end position="1621"/>
    </location>
</feature>
<evidence type="ECO:0000313" key="9">
    <source>
        <dbReference type="Proteomes" id="UP001219518"/>
    </source>
</evidence>
<dbReference type="FunFam" id="1.20.920.10:FF:000066">
    <property type="entry name" value="Transcription initiation factor TFIID subunit 1"/>
    <property type="match status" value="1"/>
</dbReference>
<feature type="compositionally biased region" description="Acidic residues" evidence="6">
    <location>
        <begin position="1535"/>
        <end position="1561"/>
    </location>
</feature>
<evidence type="ECO:0000256" key="1">
    <source>
        <dbReference type="ARBA" id="ARBA00022574"/>
    </source>
</evidence>
<dbReference type="PROSITE" id="PS00678">
    <property type="entry name" value="WD_REPEATS_1"/>
    <property type="match status" value="1"/>
</dbReference>
<dbReference type="GO" id="GO:0008360">
    <property type="term" value="P:regulation of cell shape"/>
    <property type="evidence" value="ECO:0007669"/>
    <property type="project" value="TreeGrafter"/>
</dbReference>
<feature type="region of interest" description="Disordered" evidence="6">
    <location>
        <begin position="1495"/>
        <end position="1964"/>
    </location>
</feature>
<feature type="compositionally biased region" description="Low complexity" evidence="6">
    <location>
        <begin position="1513"/>
        <end position="1528"/>
    </location>
</feature>
<reference evidence="8" key="2">
    <citation type="journal article" date="2023" name="BMC Genomics">
        <title>Pest status, molecular evolution, and epigenetic factors derived from the genome assembly of Frankliniella fusca, a thysanopteran phytovirus vector.</title>
        <authorList>
            <person name="Catto M.A."/>
            <person name="Labadie P.E."/>
            <person name="Jacobson A.L."/>
            <person name="Kennedy G.G."/>
            <person name="Srinivasan R."/>
            <person name="Hunt B.G."/>
        </authorList>
    </citation>
    <scope>NUCLEOTIDE SEQUENCE</scope>
    <source>
        <strain evidence="8">PL_HMW_Pooled</strain>
    </source>
</reference>
<dbReference type="InterPro" id="IPR057451">
    <property type="entry name" value="BRWD/PHIP_AD"/>
</dbReference>
<feature type="repeat" description="WD" evidence="5">
    <location>
        <begin position="436"/>
        <end position="470"/>
    </location>
</feature>
<dbReference type="InterPro" id="IPR036427">
    <property type="entry name" value="Bromodomain-like_sf"/>
</dbReference>
<evidence type="ECO:0000256" key="6">
    <source>
        <dbReference type="SAM" id="MobiDB-lite"/>
    </source>
</evidence>
<dbReference type="InterPro" id="IPR001680">
    <property type="entry name" value="WD40_rpt"/>
</dbReference>
<feature type="region of interest" description="Disordered" evidence="6">
    <location>
        <begin position="1319"/>
        <end position="1368"/>
    </location>
</feature>
<dbReference type="GO" id="GO:0006357">
    <property type="term" value="P:regulation of transcription by RNA polymerase II"/>
    <property type="evidence" value="ECO:0007669"/>
    <property type="project" value="TreeGrafter"/>
</dbReference>
<evidence type="ECO:0000256" key="5">
    <source>
        <dbReference type="PROSITE-ProRule" id="PRU00221"/>
    </source>
</evidence>
<feature type="region of interest" description="Disordered" evidence="6">
    <location>
        <begin position="820"/>
        <end position="974"/>
    </location>
</feature>
<dbReference type="PRINTS" id="PR00503">
    <property type="entry name" value="BROMODOMAIN"/>
</dbReference>
<dbReference type="InterPro" id="IPR015943">
    <property type="entry name" value="WD40/YVTN_repeat-like_dom_sf"/>
</dbReference>
<reference evidence="8" key="1">
    <citation type="submission" date="2021-07" db="EMBL/GenBank/DDBJ databases">
        <authorList>
            <person name="Catto M.A."/>
            <person name="Jacobson A."/>
            <person name="Kennedy G."/>
            <person name="Labadie P."/>
            <person name="Hunt B.G."/>
            <person name="Srinivasan R."/>
        </authorList>
    </citation>
    <scope>NUCLEOTIDE SEQUENCE</scope>
    <source>
        <strain evidence="8">PL_HMW_Pooled</strain>
        <tissue evidence="8">Head</tissue>
    </source>
</reference>
<dbReference type="GO" id="GO:0005634">
    <property type="term" value="C:nucleus"/>
    <property type="evidence" value="ECO:0007669"/>
    <property type="project" value="TreeGrafter"/>
</dbReference>
<feature type="domain" description="Bromo" evidence="7">
    <location>
        <begin position="1387"/>
        <end position="1457"/>
    </location>
</feature>
<dbReference type="PROSITE" id="PS50082">
    <property type="entry name" value="WD_REPEATS_2"/>
    <property type="match status" value="6"/>
</dbReference>
<keyword evidence="9" id="KW-1185">Reference proteome</keyword>
<dbReference type="FunFam" id="2.130.10.10:FF:000674">
    <property type="entry name" value="WD-repeat protein, putative"/>
    <property type="match status" value="1"/>
</dbReference>
<feature type="compositionally biased region" description="Low complexity" evidence="6">
    <location>
        <begin position="882"/>
        <end position="895"/>
    </location>
</feature>
<name>A0AAE1H0G7_9NEOP</name>
<dbReference type="SUPFAM" id="SSF47370">
    <property type="entry name" value="Bromodomain"/>
    <property type="match status" value="2"/>
</dbReference>
<feature type="compositionally biased region" description="Acidic residues" evidence="6">
    <location>
        <begin position="933"/>
        <end position="951"/>
    </location>
</feature>
<dbReference type="SUPFAM" id="SSF50978">
    <property type="entry name" value="WD40 repeat-like"/>
    <property type="match status" value="1"/>
</dbReference>
<keyword evidence="1 5" id="KW-0853">WD repeat</keyword>
<feature type="compositionally biased region" description="Polar residues" evidence="6">
    <location>
        <begin position="1788"/>
        <end position="1801"/>
    </location>
</feature>
<comment type="caution">
    <text evidence="8">The sequence shown here is derived from an EMBL/GenBank/DDBJ whole genome shotgun (WGS) entry which is preliminary data.</text>
</comment>
<organism evidence="8 9">
    <name type="scientific">Frankliniella fusca</name>
    <dbReference type="NCBI Taxonomy" id="407009"/>
    <lineage>
        <taxon>Eukaryota</taxon>
        <taxon>Metazoa</taxon>
        <taxon>Ecdysozoa</taxon>
        <taxon>Arthropoda</taxon>
        <taxon>Hexapoda</taxon>
        <taxon>Insecta</taxon>
        <taxon>Pterygota</taxon>
        <taxon>Neoptera</taxon>
        <taxon>Paraneoptera</taxon>
        <taxon>Thysanoptera</taxon>
        <taxon>Terebrantia</taxon>
        <taxon>Thripoidea</taxon>
        <taxon>Thripidae</taxon>
        <taxon>Frankliniella</taxon>
    </lineage>
</organism>
<dbReference type="Gene3D" id="1.20.920.10">
    <property type="entry name" value="Bromodomain-like"/>
    <property type="match status" value="2"/>
</dbReference>
<protein>
    <submittedName>
        <fullName evidence="8">Bromodomain and WD repeat-containing protein 1</fullName>
    </submittedName>
</protein>
<dbReference type="GO" id="GO:0007010">
    <property type="term" value="P:cytoskeleton organization"/>
    <property type="evidence" value="ECO:0007669"/>
    <property type="project" value="TreeGrafter"/>
</dbReference>
<evidence type="ECO:0000313" key="8">
    <source>
        <dbReference type="EMBL" id="KAK3912449.1"/>
    </source>
</evidence>
<keyword evidence="3 4" id="KW-0103">Bromodomain</keyword>
<dbReference type="Gene3D" id="2.130.10.10">
    <property type="entry name" value="YVTN repeat-like/Quinoprotein amine dehydrogenase"/>
    <property type="match status" value="3"/>
</dbReference>
<dbReference type="PANTHER" id="PTHR16266">
    <property type="entry name" value="WD REPEAT DOMAIN 9"/>
    <property type="match status" value="1"/>
</dbReference>
<dbReference type="EMBL" id="JAHWGI010000293">
    <property type="protein sequence ID" value="KAK3912449.1"/>
    <property type="molecule type" value="Genomic_DNA"/>
</dbReference>
<dbReference type="CDD" id="cd05529">
    <property type="entry name" value="Bromo_WDR9_I_like"/>
    <property type="match status" value="1"/>
</dbReference>
<dbReference type="Pfam" id="PF00400">
    <property type="entry name" value="WD40"/>
    <property type="match status" value="7"/>
</dbReference>
<feature type="compositionally biased region" description="Basic residues" evidence="6">
    <location>
        <begin position="1851"/>
        <end position="1864"/>
    </location>
</feature>
<dbReference type="InterPro" id="IPR057452">
    <property type="entry name" value="BRWD/PHIP_N"/>
</dbReference>
<keyword evidence="2" id="KW-0677">Repeat</keyword>
<gene>
    <name evidence="8" type="ORF">KUF71_022019</name>
</gene>
<evidence type="ECO:0000256" key="4">
    <source>
        <dbReference type="PROSITE-ProRule" id="PRU00035"/>
    </source>
</evidence>